<dbReference type="AlphaFoldDB" id="A0A8J2JU15"/>
<feature type="domain" description="C2H2-type" evidence="3">
    <location>
        <begin position="181"/>
        <end position="200"/>
    </location>
</feature>
<evidence type="ECO:0000256" key="1">
    <source>
        <dbReference type="PROSITE-ProRule" id="PRU00042"/>
    </source>
</evidence>
<keyword evidence="5" id="KW-1185">Reference proteome</keyword>
<dbReference type="EMBL" id="CAJVCH010148533">
    <property type="protein sequence ID" value="CAG7727448.1"/>
    <property type="molecule type" value="Genomic_DNA"/>
</dbReference>
<protein>
    <recommendedName>
        <fullName evidence="3">C2H2-type domain-containing protein</fullName>
    </recommendedName>
</protein>
<reference evidence="4" key="1">
    <citation type="submission" date="2021-06" db="EMBL/GenBank/DDBJ databases">
        <authorList>
            <person name="Hodson N. C."/>
            <person name="Mongue J. A."/>
            <person name="Jaron S. K."/>
        </authorList>
    </citation>
    <scope>NUCLEOTIDE SEQUENCE</scope>
</reference>
<accession>A0A8J2JU15</accession>
<keyword evidence="1" id="KW-0479">Metal-binding</keyword>
<feature type="compositionally biased region" description="Basic residues" evidence="2">
    <location>
        <begin position="1"/>
        <end position="12"/>
    </location>
</feature>
<feature type="compositionally biased region" description="Basic residues" evidence="2">
    <location>
        <begin position="68"/>
        <end position="79"/>
    </location>
</feature>
<feature type="non-terminal residue" evidence="4">
    <location>
        <position position="1"/>
    </location>
</feature>
<feature type="compositionally biased region" description="Polar residues" evidence="2">
    <location>
        <begin position="14"/>
        <end position="30"/>
    </location>
</feature>
<evidence type="ECO:0000256" key="2">
    <source>
        <dbReference type="SAM" id="MobiDB-lite"/>
    </source>
</evidence>
<comment type="caution">
    <text evidence="4">The sequence shown here is derived from an EMBL/GenBank/DDBJ whole genome shotgun (WGS) entry which is preliminary data.</text>
</comment>
<feature type="compositionally biased region" description="Basic and acidic residues" evidence="2">
    <location>
        <begin position="88"/>
        <end position="108"/>
    </location>
</feature>
<evidence type="ECO:0000259" key="3">
    <source>
        <dbReference type="PROSITE" id="PS50157"/>
    </source>
</evidence>
<evidence type="ECO:0000313" key="5">
    <source>
        <dbReference type="Proteomes" id="UP000708208"/>
    </source>
</evidence>
<sequence length="200" mass="21772">MRRKGRAVKKHTQSVDTTSKNGVGDGNSSSSEDEFQHRKDPQPQLKSNDSAKNGSNGDSSSTEDEFTHHRKGKQQRRTRCLQSEEDSSQSHDELTDCNESSRRYKDSDNDPEVISDEKGGESQCLGVSSEEGLSESEENNKKMSSSFLLGHLTSPGVPGSSSHNLLNSSSSATLASHKGKYPCGQCGRSLTDLASLQRHL</sequence>
<evidence type="ECO:0000313" key="4">
    <source>
        <dbReference type="EMBL" id="CAG7727448.1"/>
    </source>
</evidence>
<name>A0A8J2JU15_9HEXA</name>
<organism evidence="4 5">
    <name type="scientific">Allacma fusca</name>
    <dbReference type="NCBI Taxonomy" id="39272"/>
    <lineage>
        <taxon>Eukaryota</taxon>
        <taxon>Metazoa</taxon>
        <taxon>Ecdysozoa</taxon>
        <taxon>Arthropoda</taxon>
        <taxon>Hexapoda</taxon>
        <taxon>Collembola</taxon>
        <taxon>Symphypleona</taxon>
        <taxon>Sminthuridae</taxon>
        <taxon>Allacma</taxon>
    </lineage>
</organism>
<keyword evidence="1" id="KW-0863">Zinc-finger</keyword>
<proteinExistence type="predicted"/>
<feature type="region of interest" description="Disordered" evidence="2">
    <location>
        <begin position="1"/>
        <end position="179"/>
    </location>
</feature>
<feature type="non-terminal residue" evidence="4">
    <location>
        <position position="200"/>
    </location>
</feature>
<dbReference type="GO" id="GO:0008270">
    <property type="term" value="F:zinc ion binding"/>
    <property type="evidence" value="ECO:0007669"/>
    <property type="project" value="UniProtKB-KW"/>
</dbReference>
<feature type="compositionally biased region" description="Polar residues" evidence="2">
    <location>
        <begin position="44"/>
        <end position="60"/>
    </location>
</feature>
<dbReference type="InterPro" id="IPR013087">
    <property type="entry name" value="Znf_C2H2_type"/>
</dbReference>
<gene>
    <name evidence="4" type="ORF">AFUS01_LOCUS16291</name>
</gene>
<dbReference type="PROSITE" id="PS50157">
    <property type="entry name" value="ZINC_FINGER_C2H2_2"/>
    <property type="match status" value="1"/>
</dbReference>
<dbReference type="Proteomes" id="UP000708208">
    <property type="component" value="Unassembled WGS sequence"/>
</dbReference>
<keyword evidence="1" id="KW-0862">Zinc</keyword>
<feature type="compositionally biased region" description="Low complexity" evidence="2">
    <location>
        <begin position="160"/>
        <end position="176"/>
    </location>
</feature>